<protein>
    <submittedName>
        <fullName evidence="4">Uncharacterized protein</fullName>
    </submittedName>
</protein>
<comment type="caution">
    <text evidence="4">The sequence shown here is derived from an EMBL/GenBank/DDBJ whole genome shotgun (WGS) entry which is preliminary data.</text>
</comment>
<organism evidence="4 5">
    <name type="scientific">Dillenia turbinata</name>
    <dbReference type="NCBI Taxonomy" id="194707"/>
    <lineage>
        <taxon>Eukaryota</taxon>
        <taxon>Viridiplantae</taxon>
        <taxon>Streptophyta</taxon>
        <taxon>Embryophyta</taxon>
        <taxon>Tracheophyta</taxon>
        <taxon>Spermatophyta</taxon>
        <taxon>Magnoliopsida</taxon>
        <taxon>eudicotyledons</taxon>
        <taxon>Gunneridae</taxon>
        <taxon>Pentapetalae</taxon>
        <taxon>Dilleniales</taxon>
        <taxon>Dilleniaceae</taxon>
        <taxon>Dillenia</taxon>
    </lineage>
</organism>
<evidence type="ECO:0000256" key="3">
    <source>
        <dbReference type="ARBA" id="ARBA00023315"/>
    </source>
</evidence>
<keyword evidence="5" id="KW-1185">Reference proteome</keyword>
<dbReference type="AlphaFoldDB" id="A0AAN8VT09"/>
<dbReference type="Gene3D" id="3.30.559.10">
    <property type="entry name" value="Chloramphenicol acetyltransferase-like domain"/>
    <property type="match status" value="2"/>
</dbReference>
<name>A0AAN8VT09_9MAGN</name>
<sequence>MFKILQHPKDVFITQLVPWQSLCIQPESMVQVAIQVNIFYCGGIAFGFQFPHKIIDAATMISLLNTWASLALKSCKKIEFPNFVASSIFPPIHLSPGKNVPPLIGTCFLKEGNHVGRRFVFDATAVAKLKAKATSTCVTNPSRVQVVTAFILKCCMAASKAVFGSPRASVAHHAVNVRSRMMPPLPENLVGSLLSKVSIRLTSSDLEFNNLVASIRSAFGKINADYVKSLQGHQRLEVLCETLREAEKIFDREKMDSYFFSSWCNMGFHSVNFGWGKPIWATSIAEKLFPQSFFVNSCWLLDTREGDGVEALLILDEKEMDILECDAEFLEFVLQNLVSSYK</sequence>
<dbReference type="InterPro" id="IPR023213">
    <property type="entry name" value="CAT-like_dom_sf"/>
</dbReference>
<dbReference type="GO" id="GO:0016746">
    <property type="term" value="F:acyltransferase activity"/>
    <property type="evidence" value="ECO:0007669"/>
    <property type="project" value="UniProtKB-KW"/>
</dbReference>
<evidence type="ECO:0000256" key="1">
    <source>
        <dbReference type="ARBA" id="ARBA00009861"/>
    </source>
</evidence>
<dbReference type="Pfam" id="PF02458">
    <property type="entry name" value="Transferase"/>
    <property type="match status" value="1"/>
</dbReference>
<evidence type="ECO:0000256" key="2">
    <source>
        <dbReference type="ARBA" id="ARBA00022679"/>
    </source>
</evidence>
<dbReference type="EMBL" id="JBAMMX010000009">
    <property type="protein sequence ID" value="KAK6933433.1"/>
    <property type="molecule type" value="Genomic_DNA"/>
</dbReference>
<dbReference type="PANTHER" id="PTHR31623">
    <property type="entry name" value="F21J9.9"/>
    <property type="match status" value="1"/>
</dbReference>
<keyword evidence="2" id="KW-0808">Transferase</keyword>
<evidence type="ECO:0000313" key="4">
    <source>
        <dbReference type="EMBL" id="KAK6933433.1"/>
    </source>
</evidence>
<gene>
    <name evidence="4" type="ORF">RJ641_036327</name>
</gene>
<proteinExistence type="inferred from homology"/>
<keyword evidence="3" id="KW-0012">Acyltransferase</keyword>
<accession>A0AAN8VT09</accession>
<evidence type="ECO:0000313" key="5">
    <source>
        <dbReference type="Proteomes" id="UP001370490"/>
    </source>
</evidence>
<dbReference type="PANTHER" id="PTHR31623:SF110">
    <property type="entry name" value="VINORINE SYNTHASE-LIKE"/>
    <property type="match status" value="1"/>
</dbReference>
<comment type="similarity">
    <text evidence="1">Belongs to the plant acyltransferase family.</text>
</comment>
<dbReference type="Proteomes" id="UP001370490">
    <property type="component" value="Unassembled WGS sequence"/>
</dbReference>
<reference evidence="4 5" key="1">
    <citation type="submission" date="2023-12" db="EMBL/GenBank/DDBJ databases">
        <title>A high-quality genome assembly for Dillenia turbinata (Dilleniales).</title>
        <authorList>
            <person name="Chanderbali A."/>
        </authorList>
    </citation>
    <scope>NUCLEOTIDE SEQUENCE [LARGE SCALE GENOMIC DNA]</scope>
    <source>
        <strain evidence="4">LSX21</strain>
        <tissue evidence="4">Leaf</tissue>
    </source>
</reference>